<dbReference type="AlphaFoldDB" id="E5LGC2"/>
<sequence>MKLGEINLKKFLEEKKGIVYGELVQDAKLRWYTREYEYAILKDNKMEIWPKGKVANKIVLPTKIILDSELVTFFGLYSGDGAKGTEIINKPGRITTSISFSQKEPHLIKFAINQFRKIFGDNIWFDFSLGEDSAYFMDEDGHNRIKSVLNDDVPLVMESLNELNVNLSAADIRYLNEQRNVSITNEEALAFHYQYNNEMQKYLIDVKMNDLNDVGITLGPNDRVNASLRRPFKKGARTMGGSSRSDELYVKGVSLFGELFLKILHSIEESILNDTQESTDTLIKWDGKPSTIGEVIDLKNHFLESPYAEINGSKPILEEEALYLIGKYPRGSLVKLNKRLRQTPLWLYAAGLYLAEGSTAKEKMFQMYTSRARGLSLSFTSSEPYSLEIIIKALELLFFDEQILSSWKVKVGSQYFPELVTTGLKLGVPMLRGGLSGDGKLRTMEISLSIKRWALEIVPFFSKYEDRFSHVEPTGAGVARIDFSGSSKLCKWYFGLIIYSAFKNTTKDPKGEF</sequence>
<reference evidence="1" key="1">
    <citation type="submission" date="2010-10" db="EMBL/GenBank/DDBJ databases">
        <title>BseYI restriction-modification system genes.</title>
        <authorList>
            <person name="Nkenfou C."/>
        </authorList>
    </citation>
    <scope>NUCLEOTIDE SEQUENCE</scope>
    <source>
        <strain evidence="1">2521</strain>
    </source>
</reference>
<gene>
    <name evidence="1" type="primary">bseYIAR</name>
</gene>
<evidence type="ECO:0000313" key="1">
    <source>
        <dbReference type="EMBL" id="ADQ20510.1"/>
    </source>
</evidence>
<accession>E5LGC2</accession>
<organism evidence="1">
    <name type="scientific">Bacillus sp. 2521</name>
    <dbReference type="NCBI Taxonomy" id="925413"/>
    <lineage>
        <taxon>Bacteria</taxon>
        <taxon>Bacillati</taxon>
        <taxon>Bacillota</taxon>
        <taxon>Bacilli</taxon>
        <taxon>Bacillales</taxon>
        <taxon>Bacillaceae</taxon>
        <taxon>Bacillus</taxon>
    </lineage>
</organism>
<dbReference type="EMBL" id="HQ446237">
    <property type="protein sequence ID" value="ADQ20510.1"/>
    <property type="molecule type" value="Genomic_DNA"/>
</dbReference>
<dbReference type="REBASE" id="5309">
    <property type="entry name" value="BseYI"/>
</dbReference>
<proteinExistence type="predicted"/>
<name>E5LGC2_9BACI</name>
<protein>
    <submittedName>
        <fullName evidence="1">BseYIA</fullName>
    </submittedName>
</protein>